<dbReference type="EMBL" id="JACSQD010000005">
    <property type="protein sequence ID" value="MBD7996026.1"/>
    <property type="molecule type" value="Genomic_DNA"/>
</dbReference>
<gene>
    <name evidence="3" type="ORF">H9639_12025</name>
</gene>
<dbReference type="Pfam" id="PF03703">
    <property type="entry name" value="bPH_2"/>
    <property type="match status" value="1"/>
</dbReference>
<protein>
    <submittedName>
        <fullName evidence="3">PH domain-containing protein</fullName>
    </submittedName>
</protein>
<dbReference type="PANTHER" id="PTHR37938:SF1">
    <property type="entry name" value="BLL0215 PROTEIN"/>
    <property type="match status" value="1"/>
</dbReference>
<keyword evidence="1" id="KW-0472">Membrane</keyword>
<evidence type="ECO:0000259" key="2">
    <source>
        <dbReference type="Pfam" id="PF03703"/>
    </source>
</evidence>
<feature type="transmembrane region" description="Helical" evidence="1">
    <location>
        <begin position="21"/>
        <end position="43"/>
    </location>
</feature>
<dbReference type="InterPro" id="IPR005182">
    <property type="entry name" value="YdbS-like_PH"/>
</dbReference>
<evidence type="ECO:0000313" key="3">
    <source>
        <dbReference type="EMBL" id="MBD7996026.1"/>
    </source>
</evidence>
<evidence type="ECO:0000313" key="4">
    <source>
        <dbReference type="Proteomes" id="UP000609874"/>
    </source>
</evidence>
<keyword evidence="1" id="KW-1133">Transmembrane helix</keyword>
<keyword evidence="4" id="KW-1185">Reference proteome</keyword>
<organism evidence="3 4">
    <name type="scientific">Arthrobacter gallicola</name>
    <dbReference type="NCBI Taxonomy" id="2762225"/>
    <lineage>
        <taxon>Bacteria</taxon>
        <taxon>Bacillati</taxon>
        <taxon>Actinomycetota</taxon>
        <taxon>Actinomycetes</taxon>
        <taxon>Micrococcales</taxon>
        <taxon>Micrococcaceae</taxon>
        <taxon>Arthrobacter</taxon>
    </lineage>
</organism>
<dbReference type="Proteomes" id="UP000609874">
    <property type="component" value="Unassembled WGS sequence"/>
</dbReference>
<feature type="domain" description="YdbS-like PH" evidence="2">
    <location>
        <begin position="82"/>
        <end position="154"/>
    </location>
</feature>
<sequence length="189" mass="20828">MRMRLEPGEQVIVAARPHAGPLLGPILLAAAAGAAGGFALGYLGRDTLPAAVADWTFVLGPAVVLLTVLLLARFCVPPVLRWNATRYVLTSRRLIQRRGILRRREHDLPLASIYQLEARQGILQRMQRAGTLRIDLGRGRVIDYPSVPEVHKFKSIVLATIEQLPMTAMFDGVDIEGSTGYDDDWSGYE</sequence>
<feature type="transmembrane region" description="Helical" evidence="1">
    <location>
        <begin position="55"/>
        <end position="76"/>
    </location>
</feature>
<evidence type="ECO:0000256" key="1">
    <source>
        <dbReference type="SAM" id="Phobius"/>
    </source>
</evidence>
<reference evidence="3 4" key="1">
    <citation type="submission" date="2020-08" db="EMBL/GenBank/DDBJ databases">
        <title>A Genomic Blueprint of the Chicken Gut Microbiome.</title>
        <authorList>
            <person name="Gilroy R."/>
            <person name="Ravi A."/>
            <person name="Getino M."/>
            <person name="Pursley I."/>
            <person name="Horton D.L."/>
            <person name="Alikhan N.-F."/>
            <person name="Baker D."/>
            <person name="Gharbi K."/>
            <person name="Hall N."/>
            <person name="Watson M."/>
            <person name="Adriaenssens E.M."/>
            <person name="Foster-Nyarko E."/>
            <person name="Jarju S."/>
            <person name="Secka A."/>
            <person name="Antonio M."/>
            <person name="Oren A."/>
            <person name="Chaudhuri R."/>
            <person name="La Ragione R.M."/>
            <person name="Hildebrand F."/>
            <person name="Pallen M.J."/>
        </authorList>
    </citation>
    <scope>NUCLEOTIDE SEQUENCE [LARGE SCALE GENOMIC DNA]</scope>
    <source>
        <strain evidence="3 4">Sa2CUA1</strain>
    </source>
</reference>
<accession>A0ABR8UTX9</accession>
<proteinExistence type="predicted"/>
<comment type="caution">
    <text evidence="3">The sequence shown here is derived from an EMBL/GenBank/DDBJ whole genome shotgun (WGS) entry which is preliminary data.</text>
</comment>
<name>A0ABR8UTX9_9MICC</name>
<dbReference type="PANTHER" id="PTHR37938">
    <property type="entry name" value="BLL0215 PROTEIN"/>
    <property type="match status" value="1"/>
</dbReference>
<keyword evidence="1" id="KW-0812">Transmembrane</keyword>